<evidence type="ECO:0000256" key="1">
    <source>
        <dbReference type="SAM" id="Phobius"/>
    </source>
</evidence>
<dbReference type="PANTHER" id="PTHR33332">
    <property type="entry name" value="REVERSE TRANSCRIPTASE DOMAIN-CONTAINING PROTEIN"/>
    <property type="match status" value="1"/>
</dbReference>
<dbReference type="InterPro" id="IPR000477">
    <property type="entry name" value="RT_dom"/>
</dbReference>
<sequence length="312" mass="34989">MSGSCLWISALPLIPSSPLLQDRLSQLHVPDSTCRWITDFLSDRKQHVKLGKHVSNSRTISTGSPQGCVLSPLLFSLYTTSSHLSVKLLKFADDTTLIGLISGGDESAYKWEIEHLVSWCSQNNLELNALKTVEMVVDFRRNSAPPAPITLCDSPVNNVESFRFLGTIITQDLKWELNISSLTKKAQQRMYFLRQLKKFNLPMPMMVHFYTAIIESILTSSITIWYAAATAKDKGRLHHIIRAAERVISCNLPSLQDVHTSRALRRAGKIVADPSHPGHKLFQTLPSGRRLRSIRTKTSRHKNSFFPAGLTA</sequence>
<feature type="domain" description="Reverse transcriptase" evidence="2">
    <location>
        <begin position="1"/>
        <end position="169"/>
    </location>
</feature>
<comment type="caution">
    <text evidence="3">The sequence shown here is derived from an EMBL/GenBank/DDBJ whole genome shotgun (WGS) entry which is preliminary data.</text>
</comment>
<evidence type="ECO:0000313" key="4">
    <source>
        <dbReference type="Proteomes" id="UP001044222"/>
    </source>
</evidence>
<proteinExistence type="predicted"/>
<dbReference type="AlphaFoldDB" id="A0A9D3MEE5"/>
<evidence type="ECO:0000259" key="2">
    <source>
        <dbReference type="PROSITE" id="PS50878"/>
    </source>
</evidence>
<dbReference type="GO" id="GO:0016706">
    <property type="term" value="F:2-oxoglutarate-dependent dioxygenase activity"/>
    <property type="evidence" value="ECO:0007669"/>
    <property type="project" value="InterPro"/>
</dbReference>
<dbReference type="GO" id="GO:0008168">
    <property type="term" value="F:methyltransferase activity"/>
    <property type="evidence" value="ECO:0007669"/>
    <property type="project" value="InterPro"/>
</dbReference>
<feature type="transmembrane region" description="Helical" evidence="1">
    <location>
        <begin position="207"/>
        <end position="228"/>
    </location>
</feature>
<dbReference type="PROSITE" id="PS50878">
    <property type="entry name" value="RT_POL"/>
    <property type="match status" value="1"/>
</dbReference>
<keyword evidence="4" id="KW-1185">Reference proteome</keyword>
<evidence type="ECO:0000313" key="3">
    <source>
        <dbReference type="EMBL" id="KAG5844283.1"/>
    </source>
</evidence>
<dbReference type="Pfam" id="PF09004">
    <property type="entry name" value="ALKBH8_N"/>
    <property type="match status" value="1"/>
</dbReference>
<keyword evidence="1" id="KW-1133">Transmembrane helix</keyword>
<keyword evidence="1" id="KW-0472">Membrane</keyword>
<protein>
    <recommendedName>
        <fullName evidence="2">Reverse transcriptase domain-containing protein</fullName>
    </recommendedName>
</protein>
<name>A0A9D3MEE5_ANGAN</name>
<organism evidence="3 4">
    <name type="scientific">Anguilla anguilla</name>
    <name type="common">European freshwater eel</name>
    <name type="synonym">Muraena anguilla</name>
    <dbReference type="NCBI Taxonomy" id="7936"/>
    <lineage>
        <taxon>Eukaryota</taxon>
        <taxon>Metazoa</taxon>
        <taxon>Chordata</taxon>
        <taxon>Craniata</taxon>
        <taxon>Vertebrata</taxon>
        <taxon>Euteleostomi</taxon>
        <taxon>Actinopterygii</taxon>
        <taxon>Neopterygii</taxon>
        <taxon>Teleostei</taxon>
        <taxon>Anguilliformes</taxon>
        <taxon>Anguillidae</taxon>
        <taxon>Anguilla</taxon>
    </lineage>
</organism>
<keyword evidence="1" id="KW-0812">Transmembrane</keyword>
<accession>A0A9D3MEE5</accession>
<feature type="non-terminal residue" evidence="3">
    <location>
        <position position="312"/>
    </location>
</feature>
<dbReference type="EMBL" id="JAFIRN010000008">
    <property type="protein sequence ID" value="KAG5844283.1"/>
    <property type="molecule type" value="Genomic_DNA"/>
</dbReference>
<reference evidence="3" key="1">
    <citation type="submission" date="2021-01" db="EMBL/GenBank/DDBJ databases">
        <title>A chromosome-scale assembly of European eel, Anguilla anguilla.</title>
        <authorList>
            <person name="Henkel C."/>
            <person name="Jong-Raadsen S.A."/>
            <person name="Dufour S."/>
            <person name="Weltzien F.-A."/>
            <person name="Palstra A.P."/>
            <person name="Pelster B."/>
            <person name="Spaink H.P."/>
            <person name="Van Den Thillart G.E."/>
            <person name="Jansen H."/>
            <person name="Zahm M."/>
            <person name="Klopp C."/>
            <person name="Cedric C."/>
            <person name="Louis A."/>
            <person name="Berthelot C."/>
            <person name="Parey E."/>
            <person name="Roest Crollius H."/>
            <person name="Montfort J."/>
            <person name="Robinson-Rechavi M."/>
            <person name="Bucao C."/>
            <person name="Bouchez O."/>
            <person name="Gislard M."/>
            <person name="Lluch J."/>
            <person name="Milhes M."/>
            <person name="Lampietro C."/>
            <person name="Lopez Roques C."/>
            <person name="Donnadieu C."/>
            <person name="Braasch I."/>
            <person name="Desvignes T."/>
            <person name="Postlethwait J."/>
            <person name="Bobe J."/>
            <person name="Guiguen Y."/>
            <person name="Dirks R."/>
        </authorList>
    </citation>
    <scope>NUCLEOTIDE SEQUENCE</scope>
    <source>
        <strain evidence="3">Tag_6206</strain>
        <tissue evidence="3">Liver</tissue>
    </source>
</reference>
<gene>
    <name evidence="3" type="ORF">ANANG_G00160790</name>
</gene>
<dbReference type="InterPro" id="IPR015095">
    <property type="entry name" value="AlkB_hom8_N"/>
</dbReference>
<dbReference type="Pfam" id="PF00078">
    <property type="entry name" value="RVT_1"/>
    <property type="match status" value="1"/>
</dbReference>
<dbReference type="Proteomes" id="UP001044222">
    <property type="component" value="Chromosome 8"/>
</dbReference>